<dbReference type="Pfam" id="PF13180">
    <property type="entry name" value="PDZ_2"/>
    <property type="match status" value="1"/>
</dbReference>
<dbReference type="InterPro" id="IPR001940">
    <property type="entry name" value="Peptidase_S1C"/>
</dbReference>
<evidence type="ECO:0000256" key="5">
    <source>
        <dbReference type="SAM" id="MobiDB-lite"/>
    </source>
</evidence>
<feature type="compositionally biased region" description="Polar residues" evidence="5">
    <location>
        <begin position="81"/>
        <end position="94"/>
    </location>
</feature>
<dbReference type="CDD" id="cd06779">
    <property type="entry name" value="cpPDZ_Deg_HtrA-like"/>
    <property type="match status" value="1"/>
</dbReference>
<dbReference type="InterPro" id="IPR046449">
    <property type="entry name" value="DEGP_PDZ_sf"/>
</dbReference>
<dbReference type="FunFam" id="2.40.10.10:FF:000012">
    <property type="entry name" value="protease Do-like 9"/>
    <property type="match status" value="1"/>
</dbReference>
<dbReference type="PROSITE" id="PS50106">
    <property type="entry name" value="PDZ"/>
    <property type="match status" value="1"/>
</dbReference>
<comment type="caution">
    <text evidence="7">The sequence shown here is derived from an EMBL/GenBank/DDBJ whole genome shotgun (WGS) entry which is preliminary data.</text>
</comment>
<dbReference type="PRINTS" id="PR00834">
    <property type="entry name" value="PROTEASES2C"/>
</dbReference>
<evidence type="ECO:0000256" key="3">
    <source>
        <dbReference type="ARBA" id="ARBA00022801"/>
    </source>
</evidence>
<proteinExistence type="inferred from homology"/>
<evidence type="ECO:0000256" key="1">
    <source>
        <dbReference type="ARBA" id="ARBA00010541"/>
    </source>
</evidence>
<dbReference type="Pfam" id="PF13365">
    <property type="entry name" value="Trypsin_2"/>
    <property type="match status" value="1"/>
</dbReference>
<dbReference type="PANTHER" id="PTHR45980">
    <property type="match status" value="1"/>
</dbReference>
<name>A0AAV7FCT0_ARIFI</name>
<dbReference type="SUPFAM" id="SSF50494">
    <property type="entry name" value="Trypsin-like serine proteases"/>
    <property type="match status" value="1"/>
</dbReference>
<gene>
    <name evidence="7" type="ORF">H6P81_002070</name>
</gene>
<dbReference type="Gene3D" id="2.40.10.10">
    <property type="entry name" value="Trypsin-like serine proteases"/>
    <property type="match status" value="2"/>
</dbReference>
<evidence type="ECO:0000256" key="2">
    <source>
        <dbReference type="ARBA" id="ARBA00022670"/>
    </source>
</evidence>
<dbReference type="PANTHER" id="PTHR45980:SF6">
    <property type="entry name" value="PROTEASE DO-LIKE 2, CHLOROPLASTIC"/>
    <property type="match status" value="1"/>
</dbReference>
<evidence type="ECO:0000313" key="7">
    <source>
        <dbReference type="EMBL" id="KAG9457562.1"/>
    </source>
</evidence>
<evidence type="ECO:0000313" key="8">
    <source>
        <dbReference type="Proteomes" id="UP000825729"/>
    </source>
</evidence>
<dbReference type="EMBL" id="JAINDJ010000002">
    <property type="protein sequence ID" value="KAG9457562.1"/>
    <property type="molecule type" value="Genomic_DNA"/>
</dbReference>
<reference evidence="7 8" key="1">
    <citation type="submission" date="2021-07" db="EMBL/GenBank/DDBJ databases">
        <title>The Aristolochia fimbriata genome: insights into angiosperm evolution, floral development and chemical biosynthesis.</title>
        <authorList>
            <person name="Jiao Y."/>
        </authorList>
    </citation>
    <scope>NUCLEOTIDE SEQUENCE [LARGE SCALE GENOMIC DNA]</scope>
    <source>
        <strain evidence="7">IBCAS-2021</strain>
        <tissue evidence="7">Leaf</tissue>
    </source>
</reference>
<dbReference type="Gene3D" id="3.20.190.20">
    <property type="match status" value="1"/>
</dbReference>
<accession>A0AAV7FCT0</accession>
<evidence type="ECO:0000259" key="6">
    <source>
        <dbReference type="PROSITE" id="PS50106"/>
    </source>
</evidence>
<feature type="domain" description="PDZ" evidence="6">
    <location>
        <begin position="341"/>
        <end position="393"/>
    </location>
</feature>
<comment type="similarity">
    <text evidence="1">Belongs to the peptidase S1C family.</text>
</comment>
<keyword evidence="4" id="KW-0720">Serine protease</keyword>
<dbReference type="Gene3D" id="2.30.42.10">
    <property type="match status" value="1"/>
</dbReference>
<keyword evidence="8" id="KW-1185">Reference proteome</keyword>
<dbReference type="SMART" id="SM00228">
    <property type="entry name" value="PDZ"/>
    <property type="match status" value="1"/>
</dbReference>
<organism evidence="7 8">
    <name type="scientific">Aristolochia fimbriata</name>
    <name type="common">White veined hardy Dutchman's pipe vine</name>
    <dbReference type="NCBI Taxonomy" id="158543"/>
    <lineage>
        <taxon>Eukaryota</taxon>
        <taxon>Viridiplantae</taxon>
        <taxon>Streptophyta</taxon>
        <taxon>Embryophyta</taxon>
        <taxon>Tracheophyta</taxon>
        <taxon>Spermatophyta</taxon>
        <taxon>Magnoliopsida</taxon>
        <taxon>Magnoliidae</taxon>
        <taxon>Piperales</taxon>
        <taxon>Aristolochiaceae</taxon>
        <taxon>Aristolochia</taxon>
    </lineage>
</organism>
<dbReference type="InterPro" id="IPR036034">
    <property type="entry name" value="PDZ_sf"/>
</dbReference>
<feature type="region of interest" description="Disordered" evidence="5">
    <location>
        <begin position="39"/>
        <end position="96"/>
    </location>
</feature>
<dbReference type="GO" id="GO:0006508">
    <property type="term" value="P:proteolysis"/>
    <property type="evidence" value="ECO:0007669"/>
    <property type="project" value="UniProtKB-KW"/>
</dbReference>
<dbReference type="AlphaFoldDB" id="A0AAV7FCT0"/>
<dbReference type="InterPro" id="IPR041517">
    <property type="entry name" value="DEGP_PDZ"/>
</dbReference>
<dbReference type="SUPFAM" id="SSF50156">
    <property type="entry name" value="PDZ domain-like"/>
    <property type="match status" value="1"/>
</dbReference>
<feature type="compositionally biased region" description="Basic and acidic residues" evidence="5">
    <location>
        <begin position="70"/>
        <end position="80"/>
    </location>
</feature>
<dbReference type="Pfam" id="PF17815">
    <property type="entry name" value="PDZ_3"/>
    <property type="match status" value="1"/>
</dbReference>
<dbReference type="InterPro" id="IPR009003">
    <property type="entry name" value="Peptidase_S1_PA"/>
</dbReference>
<dbReference type="Proteomes" id="UP000825729">
    <property type="component" value="Unassembled WGS sequence"/>
</dbReference>
<keyword evidence="3" id="KW-0378">Hydrolase</keyword>
<evidence type="ECO:0000256" key="4">
    <source>
        <dbReference type="ARBA" id="ARBA00022825"/>
    </source>
</evidence>
<dbReference type="InterPro" id="IPR043504">
    <property type="entry name" value="Peptidase_S1_PA_chymotrypsin"/>
</dbReference>
<sequence length="624" mass="68310">MAIAAASCYFSVFSSTDASYFYPATSSIRFPASRRVLSPGKATFSRRRTGGNGSSPKTKTDEIDGVSQKRFSDRARDRSAHSPSGTEQEMQGAQSRAFKSLGFSKKDKKASLYDAKEQQVSDPGNLQDTAFLNAVVKVYCTHTAPDYSLPWQKQRQFTSTGSAFMIGDGKLLTNAHCVEHGTQVKVKRRGDDRKFVAKVLARGVECDIALLSVENEEFWRGAEPLRFGRLPCLQDSVTVVGYPFGGDTISVTKGVVSRIEVTSYAHGSSDLLGIQIDAAINPGNSGGPAFNDQGECIGVAFQVFRSDEAENIGYVIPTTVVSHFLDDYEHNGKYTGFPSLGVLLQKLENPALRACLKVETNEGVLVRRVEPTSAANNALKAGDVIVSFDGVHIGSEGTVPFRTSERIAFRYLISQKFAGDTAVLGIIRNGTHMEVQVVLQPRVHLVPYHIEVGQPSYLIVAGLVFTPLSEPLIEEECEDAIGLKLLAKARYSLAKFKGEEIVILSQVLANEVNIGYEDMSNQQVVKFNGARIRNIRHLAHLVDSCKDKYLVFEFEDNFLAVLERESATAASSCILKDYGIPSERSSDLLEPYIDTVEDSQPFDCDQGDVPVTDLEFGCDGLLWA</sequence>
<dbReference type="InterPro" id="IPR001478">
    <property type="entry name" value="PDZ"/>
</dbReference>
<protein>
    <recommendedName>
        <fullName evidence="6">PDZ domain-containing protein</fullName>
    </recommendedName>
</protein>
<keyword evidence="2" id="KW-0645">Protease</keyword>
<dbReference type="GO" id="GO:0004252">
    <property type="term" value="F:serine-type endopeptidase activity"/>
    <property type="evidence" value="ECO:0007669"/>
    <property type="project" value="InterPro"/>
</dbReference>